<dbReference type="EMBL" id="MN739916">
    <property type="protein sequence ID" value="QHT77079.1"/>
    <property type="molecule type" value="Genomic_DNA"/>
</dbReference>
<keyword evidence="1" id="KW-0812">Transmembrane</keyword>
<keyword evidence="1" id="KW-1133">Transmembrane helix</keyword>
<dbReference type="AlphaFoldDB" id="A0A6C0H983"/>
<sequence length="39" mass="4892">MYLNKNNEIFLTCYSCIIIIFLEFLHFLKFLKIKYSLKW</sequence>
<feature type="transmembrane region" description="Helical" evidence="1">
    <location>
        <begin position="6"/>
        <end position="28"/>
    </location>
</feature>
<evidence type="ECO:0000313" key="2">
    <source>
        <dbReference type="EMBL" id="QHT77079.1"/>
    </source>
</evidence>
<organism evidence="2">
    <name type="scientific">viral metagenome</name>
    <dbReference type="NCBI Taxonomy" id="1070528"/>
    <lineage>
        <taxon>unclassified sequences</taxon>
        <taxon>metagenomes</taxon>
        <taxon>organismal metagenomes</taxon>
    </lineage>
</organism>
<evidence type="ECO:0000256" key="1">
    <source>
        <dbReference type="SAM" id="Phobius"/>
    </source>
</evidence>
<reference evidence="2" key="1">
    <citation type="journal article" date="2020" name="Nature">
        <title>Giant virus diversity and host interactions through global metagenomics.</title>
        <authorList>
            <person name="Schulz F."/>
            <person name="Roux S."/>
            <person name="Paez-Espino D."/>
            <person name="Jungbluth S."/>
            <person name="Walsh D.A."/>
            <person name="Denef V.J."/>
            <person name="McMahon K.D."/>
            <person name="Konstantinidis K.T."/>
            <person name="Eloe-Fadrosh E.A."/>
            <person name="Kyrpides N.C."/>
            <person name="Woyke T."/>
        </authorList>
    </citation>
    <scope>NUCLEOTIDE SEQUENCE</scope>
    <source>
        <strain evidence="2">GVMAG-M-3300023179-86</strain>
    </source>
</reference>
<protein>
    <submittedName>
        <fullName evidence="2">Uncharacterized protein</fullName>
    </submittedName>
</protein>
<proteinExistence type="predicted"/>
<name>A0A6C0H983_9ZZZZ</name>
<accession>A0A6C0H983</accession>
<keyword evidence="1" id="KW-0472">Membrane</keyword>